<accession>A0AA38U3P5</accession>
<name>A0AA38U3P5_9AGAR</name>
<organism evidence="1 2">
    <name type="scientific">Lentinula raphanica</name>
    <dbReference type="NCBI Taxonomy" id="153919"/>
    <lineage>
        <taxon>Eukaryota</taxon>
        <taxon>Fungi</taxon>
        <taxon>Dikarya</taxon>
        <taxon>Basidiomycota</taxon>
        <taxon>Agaricomycotina</taxon>
        <taxon>Agaricomycetes</taxon>
        <taxon>Agaricomycetidae</taxon>
        <taxon>Agaricales</taxon>
        <taxon>Marasmiineae</taxon>
        <taxon>Omphalotaceae</taxon>
        <taxon>Lentinula</taxon>
    </lineage>
</organism>
<keyword evidence="2" id="KW-1185">Reference proteome</keyword>
<evidence type="ECO:0000313" key="2">
    <source>
        <dbReference type="Proteomes" id="UP001163846"/>
    </source>
</evidence>
<gene>
    <name evidence="1" type="ORF">F5878DRAFT_668001</name>
</gene>
<dbReference type="Proteomes" id="UP001163846">
    <property type="component" value="Unassembled WGS sequence"/>
</dbReference>
<evidence type="ECO:0000313" key="1">
    <source>
        <dbReference type="EMBL" id="KAJ3831045.1"/>
    </source>
</evidence>
<proteinExistence type="predicted"/>
<protein>
    <submittedName>
        <fullName evidence="1">Uncharacterized protein</fullName>
    </submittedName>
</protein>
<dbReference type="EMBL" id="MU807882">
    <property type="protein sequence ID" value="KAJ3831045.1"/>
    <property type="molecule type" value="Genomic_DNA"/>
</dbReference>
<reference evidence="1" key="1">
    <citation type="submission" date="2022-08" db="EMBL/GenBank/DDBJ databases">
        <authorList>
            <consortium name="DOE Joint Genome Institute"/>
            <person name="Min B."/>
            <person name="Riley R."/>
            <person name="Sierra-Patev S."/>
            <person name="Naranjo-Ortiz M."/>
            <person name="Looney B."/>
            <person name="Konkel Z."/>
            <person name="Slot J.C."/>
            <person name="Sakamoto Y."/>
            <person name="Steenwyk J.L."/>
            <person name="Rokas A."/>
            <person name="Carro J."/>
            <person name="Camarero S."/>
            <person name="Ferreira P."/>
            <person name="Molpeceres G."/>
            <person name="Ruiz-Duenas F.J."/>
            <person name="Serrano A."/>
            <person name="Henrissat B."/>
            <person name="Drula E."/>
            <person name="Hughes K.W."/>
            <person name="Mata J.L."/>
            <person name="Ishikawa N.K."/>
            <person name="Vargas-Isla R."/>
            <person name="Ushijima S."/>
            <person name="Smith C.A."/>
            <person name="Ahrendt S."/>
            <person name="Andreopoulos W."/>
            <person name="He G."/>
            <person name="Labutti K."/>
            <person name="Lipzen A."/>
            <person name="Ng V."/>
            <person name="Sandor L."/>
            <person name="Barry K."/>
            <person name="Martinez A.T."/>
            <person name="Xiao Y."/>
            <person name="Gibbons J.G."/>
            <person name="Terashima K."/>
            <person name="Hibbett D.S."/>
            <person name="Grigoriev I.V."/>
        </authorList>
    </citation>
    <scope>NUCLEOTIDE SEQUENCE</scope>
    <source>
        <strain evidence="1">TFB9207</strain>
    </source>
</reference>
<sequence>MLNTSTSLSTSPLSPLFPQPCLPLVRLVFVTPGSFLLHLALPHPNIFIAGSFTRRLALPHLDHIIFDPQRVSPDP</sequence>
<dbReference type="AlphaFoldDB" id="A0AA38U3P5"/>
<comment type="caution">
    <text evidence="1">The sequence shown here is derived from an EMBL/GenBank/DDBJ whole genome shotgun (WGS) entry which is preliminary data.</text>
</comment>